<proteinExistence type="predicted"/>
<comment type="caution">
    <text evidence="2">The sequence shown here is derived from an EMBL/GenBank/DDBJ whole genome shotgun (WGS) entry which is preliminary data.</text>
</comment>
<dbReference type="Proteomes" id="UP001054889">
    <property type="component" value="Unassembled WGS sequence"/>
</dbReference>
<dbReference type="EMBL" id="BQKI01000004">
    <property type="protein sequence ID" value="GJM92215.1"/>
    <property type="molecule type" value="Genomic_DNA"/>
</dbReference>
<sequence>MDHGGRRVSFFAVLVVVLAATVALSFAPCADAARPLPPSPAAMTTSAAAAYEAAKAAVSTLMEMLPMGPSPGGGGH</sequence>
<evidence type="ECO:0000313" key="2">
    <source>
        <dbReference type="EMBL" id="GJM92215.1"/>
    </source>
</evidence>
<protein>
    <submittedName>
        <fullName evidence="2">Uncharacterized protein</fullName>
    </submittedName>
</protein>
<gene>
    <name evidence="2" type="primary">ga08656</name>
    <name evidence="2" type="ORF">PR202_ga08656</name>
</gene>
<feature type="signal peptide" evidence="1">
    <location>
        <begin position="1"/>
        <end position="32"/>
    </location>
</feature>
<evidence type="ECO:0000256" key="1">
    <source>
        <dbReference type="SAM" id="SignalP"/>
    </source>
</evidence>
<dbReference type="InterPro" id="IPR040273">
    <property type="entry name" value="PIP1"/>
</dbReference>
<feature type="chain" id="PRO_5043472902" evidence="1">
    <location>
        <begin position="33"/>
        <end position="76"/>
    </location>
</feature>
<dbReference type="GO" id="GO:0006952">
    <property type="term" value="P:defense response"/>
    <property type="evidence" value="ECO:0007669"/>
    <property type="project" value="InterPro"/>
</dbReference>
<accession>A0AAV5C2V0</accession>
<dbReference type="PANTHER" id="PTHR37245">
    <property type="entry name" value="PAMP-INDUCED SECRETED PEPTIDE 1"/>
    <property type="match status" value="1"/>
</dbReference>
<organism evidence="2 3">
    <name type="scientific">Eleusine coracana subsp. coracana</name>
    <dbReference type="NCBI Taxonomy" id="191504"/>
    <lineage>
        <taxon>Eukaryota</taxon>
        <taxon>Viridiplantae</taxon>
        <taxon>Streptophyta</taxon>
        <taxon>Embryophyta</taxon>
        <taxon>Tracheophyta</taxon>
        <taxon>Spermatophyta</taxon>
        <taxon>Magnoliopsida</taxon>
        <taxon>Liliopsida</taxon>
        <taxon>Poales</taxon>
        <taxon>Poaceae</taxon>
        <taxon>PACMAD clade</taxon>
        <taxon>Chloridoideae</taxon>
        <taxon>Cynodonteae</taxon>
        <taxon>Eleusininae</taxon>
        <taxon>Eleusine</taxon>
    </lineage>
</organism>
<reference evidence="2" key="2">
    <citation type="submission" date="2021-12" db="EMBL/GenBank/DDBJ databases">
        <title>Resequencing data analysis of finger millet.</title>
        <authorList>
            <person name="Hatakeyama M."/>
            <person name="Aluri S."/>
            <person name="Balachadran M.T."/>
            <person name="Sivarajan S.R."/>
            <person name="Poveda L."/>
            <person name="Shimizu-Inatsugi R."/>
            <person name="Schlapbach R."/>
            <person name="Sreeman S.M."/>
            <person name="Shimizu K.K."/>
        </authorList>
    </citation>
    <scope>NUCLEOTIDE SEQUENCE</scope>
</reference>
<reference evidence="2" key="1">
    <citation type="journal article" date="2018" name="DNA Res.">
        <title>Multiple hybrid de novo genome assembly of finger millet, an orphan allotetraploid crop.</title>
        <authorList>
            <person name="Hatakeyama M."/>
            <person name="Aluri S."/>
            <person name="Balachadran M.T."/>
            <person name="Sivarajan S.R."/>
            <person name="Patrignani A."/>
            <person name="Gruter S."/>
            <person name="Poveda L."/>
            <person name="Shimizu-Inatsugi R."/>
            <person name="Baeten J."/>
            <person name="Francoijs K.J."/>
            <person name="Nataraja K.N."/>
            <person name="Reddy Y.A.N."/>
            <person name="Phadnis S."/>
            <person name="Ravikumar R.L."/>
            <person name="Schlapbach R."/>
            <person name="Sreeman S.M."/>
            <person name="Shimizu K.K."/>
        </authorList>
    </citation>
    <scope>NUCLEOTIDE SEQUENCE</scope>
</reference>
<keyword evidence="1" id="KW-0732">Signal</keyword>
<dbReference type="PANTHER" id="PTHR37245:SF4">
    <property type="entry name" value="PAMP-INDUCED SECRETED PEPTIDE 1"/>
    <property type="match status" value="1"/>
</dbReference>
<name>A0AAV5C2V0_ELECO</name>
<keyword evidence="3" id="KW-1185">Reference proteome</keyword>
<dbReference type="AlphaFoldDB" id="A0AAV5C2V0"/>
<evidence type="ECO:0000313" key="3">
    <source>
        <dbReference type="Proteomes" id="UP001054889"/>
    </source>
</evidence>